<protein>
    <submittedName>
        <fullName evidence="1">Uncharacterized protein</fullName>
    </submittedName>
</protein>
<dbReference type="AlphaFoldDB" id="M1V788"/>
<keyword evidence="2" id="KW-1185">Reference proteome</keyword>
<proteinExistence type="predicted"/>
<dbReference type="KEGG" id="cme:CYME_CMG070C"/>
<dbReference type="Gramene" id="CMG070CT">
    <property type="protein sequence ID" value="CMG070CT"/>
    <property type="gene ID" value="CMG070C"/>
</dbReference>
<reference evidence="1 2" key="2">
    <citation type="journal article" date="2007" name="BMC Biol.">
        <title>A 100%-complete sequence reveals unusually simple genomic features in the hot-spring red alga Cyanidioschyzon merolae.</title>
        <authorList>
            <person name="Nozaki H."/>
            <person name="Takano H."/>
            <person name="Misumi O."/>
            <person name="Terasawa K."/>
            <person name="Matsuzaki M."/>
            <person name="Maruyama S."/>
            <person name="Nishida K."/>
            <person name="Yagisawa F."/>
            <person name="Yoshida Y."/>
            <person name="Fujiwara T."/>
            <person name="Takio S."/>
            <person name="Tamura K."/>
            <person name="Chung S.J."/>
            <person name="Nakamura S."/>
            <person name="Kuroiwa H."/>
            <person name="Tanaka K."/>
            <person name="Sato N."/>
            <person name="Kuroiwa T."/>
        </authorList>
    </citation>
    <scope>NUCLEOTIDE SEQUENCE [LARGE SCALE GENOMIC DNA]</scope>
    <source>
        <strain evidence="1 2">10D</strain>
    </source>
</reference>
<gene>
    <name evidence="1" type="ORF">CYME_CMG070C</name>
</gene>
<sequence>MSLTLFPEGIHPRIPVEPQDLVCLQCPEANLGRSLLYSLAERAALFSSNGLTYHVFLIDGDCLSGVVGQGECAREVLWKTLLEARTEATVEEPLAIDRVSIAVCHSFKESLACLRGILHTVEQLSREFPENTRTVPERKLSLRTTVSPFPHHVKASQNFSLLSLPHERQISQNLESFNEPSSTSFKSFSESVALTDNCIVKTPSTLPVSNVPSHEYVLILVDGIGNSSGMLGSEYYNTCIIDLREELRDILRQLLASAYVSIVFRDSLMGTKTESIAREIPIETSGADGTIEKMLRNLLTKSVLVEHSSMPNETYRLCFRQFHPSGSLQLEWESFLGEPLHPAFKWLRSKAA</sequence>
<dbReference type="HOGENOM" id="CLU_788371_0_0_1"/>
<dbReference type="GeneID" id="16993271"/>
<dbReference type="Proteomes" id="UP000007014">
    <property type="component" value="Chromosome 7"/>
</dbReference>
<dbReference type="RefSeq" id="XP_005535880.1">
    <property type="nucleotide sequence ID" value="XM_005535823.1"/>
</dbReference>
<reference evidence="1 2" key="1">
    <citation type="journal article" date="2004" name="Nature">
        <title>Genome sequence of the ultrasmall unicellular red alga Cyanidioschyzon merolae 10D.</title>
        <authorList>
            <person name="Matsuzaki M."/>
            <person name="Misumi O."/>
            <person name="Shin-i T."/>
            <person name="Maruyama S."/>
            <person name="Takahara M."/>
            <person name="Miyagishima S."/>
            <person name="Mori T."/>
            <person name="Nishida K."/>
            <person name="Yagisawa F."/>
            <person name="Nishida K."/>
            <person name="Yoshida Y."/>
            <person name="Nishimura Y."/>
            <person name="Nakao S."/>
            <person name="Kobayashi T."/>
            <person name="Momoyama Y."/>
            <person name="Higashiyama T."/>
            <person name="Minoda A."/>
            <person name="Sano M."/>
            <person name="Nomoto H."/>
            <person name="Oishi K."/>
            <person name="Hayashi H."/>
            <person name="Ohta F."/>
            <person name="Nishizaka S."/>
            <person name="Haga S."/>
            <person name="Miura S."/>
            <person name="Morishita T."/>
            <person name="Kabeya Y."/>
            <person name="Terasawa K."/>
            <person name="Suzuki Y."/>
            <person name="Ishii Y."/>
            <person name="Asakawa S."/>
            <person name="Takano H."/>
            <person name="Ohta N."/>
            <person name="Kuroiwa H."/>
            <person name="Tanaka K."/>
            <person name="Shimizu N."/>
            <person name="Sugano S."/>
            <person name="Sato N."/>
            <person name="Nozaki H."/>
            <person name="Ogasawara N."/>
            <person name="Kohara Y."/>
            <person name="Kuroiwa T."/>
        </authorList>
    </citation>
    <scope>NUCLEOTIDE SEQUENCE [LARGE SCALE GENOMIC DNA]</scope>
    <source>
        <strain evidence="1 2">10D</strain>
    </source>
</reference>
<accession>M1V788</accession>
<name>M1V788_CYAM1</name>
<dbReference type="EMBL" id="AP006489">
    <property type="protein sequence ID" value="BAM79594.1"/>
    <property type="molecule type" value="Genomic_DNA"/>
</dbReference>
<evidence type="ECO:0000313" key="1">
    <source>
        <dbReference type="EMBL" id="BAM79594.1"/>
    </source>
</evidence>
<evidence type="ECO:0000313" key="2">
    <source>
        <dbReference type="Proteomes" id="UP000007014"/>
    </source>
</evidence>
<organism evidence="1 2">
    <name type="scientific">Cyanidioschyzon merolae (strain NIES-3377 / 10D)</name>
    <name type="common">Unicellular red alga</name>
    <dbReference type="NCBI Taxonomy" id="280699"/>
    <lineage>
        <taxon>Eukaryota</taxon>
        <taxon>Rhodophyta</taxon>
        <taxon>Bangiophyceae</taxon>
        <taxon>Cyanidiales</taxon>
        <taxon>Cyanidiaceae</taxon>
        <taxon>Cyanidioschyzon</taxon>
    </lineage>
</organism>